<reference evidence="1" key="1">
    <citation type="submission" date="2021-05" db="EMBL/GenBank/DDBJ databases">
        <authorList>
            <person name="Pan Q."/>
            <person name="Jouanno E."/>
            <person name="Zahm M."/>
            <person name="Klopp C."/>
            <person name="Cabau C."/>
            <person name="Louis A."/>
            <person name="Berthelot C."/>
            <person name="Parey E."/>
            <person name="Roest Crollius H."/>
            <person name="Montfort J."/>
            <person name="Robinson-Rechavi M."/>
            <person name="Bouchez O."/>
            <person name="Lampietro C."/>
            <person name="Lopez Roques C."/>
            <person name="Donnadieu C."/>
            <person name="Postlethwait J."/>
            <person name="Bobe J."/>
            <person name="Dillon D."/>
            <person name="Chandos A."/>
            <person name="von Hippel F."/>
            <person name="Guiguen Y."/>
        </authorList>
    </citation>
    <scope>NUCLEOTIDE SEQUENCE</scope>
    <source>
        <strain evidence="1">YG-Jan2019</strain>
    </source>
</reference>
<dbReference type="EMBL" id="CM055739">
    <property type="protein sequence ID" value="KAJ8004285.1"/>
    <property type="molecule type" value="Genomic_DNA"/>
</dbReference>
<keyword evidence="2" id="KW-1185">Reference proteome</keyword>
<name>A0ACC2GLG9_DALPE</name>
<organism evidence="1 2">
    <name type="scientific">Dallia pectoralis</name>
    <name type="common">Alaska blackfish</name>
    <dbReference type="NCBI Taxonomy" id="75939"/>
    <lineage>
        <taxon>Eukaryota</taxon>
        <taxon>Metazoa</taxon>
        <taxon>Chordata</taxon>
        <taxon>Craniata</taxon>
        <taxon>Vertebrata</taxon>
        <taxon>Euteleostomi</taxon>
        <taxon>Actinopterygii</taxon>
        <taxon>Neopterygii</taxon>
        <taxon>Teleostei</taxon>
        <taxon>Protacanthopterygii</taxon>
        <taxon>Esociformes</taxon>
        <taxon>Umbridae</taxon>
        <taxon>Dallia</taxon>
    </lineage>
</organism>
<gene>
    <name evidence="1" type="ORF">DPEC_G00157220</name>
</gene>
<accession>A0ACC2GLG9</accession>
<sequence>MSAVTDTDGCPWSFSVIVFFTVLTNTGGGNAPVGGGKAPLPFRAHHQQNTIEVEEVLTLKTPQPYI</sequence>
<proteinExistence type="predicted"/>
<dbReference type="Proteomes" id="UP001157502">
    <property type="component" value="Chromosome 12"/>
</dbReference>
<evidence type="ECO:0000313" key="1">
    <source>
        <dbReference type="EMBL" id="KAJ8004285.1"/>
    </source>
</evidence>
<comment type="caution">
    <text evidence="1">The sequence shown here is derived from an EMBL/GenBank/DDBJ whole genome shotgun (WGS) entry which is preliminary data.</text>
</comment>
<protein>
    <submittedName>
        <fullName evidence="1">Uncharacterized protein</fullName>
    </submittedName>
</protein>
<evidence type="ECO:0000313" key="2">
    <source>
        <dbReference type="Proteomes" id="UP001157502"/>
    </source>
</evidence>